<keyword evidence="2 3" id="KW-0808">Transferase</keyword>
<dbReference type="InterPro" id="IPR002213">
    <property type="entry name" value="UDP_glucos_trans"/>
</dbReference>
<gene>
    <name evidence="3" type="primary">GT7_2</name>
    <name evidence="3" type="ORF">g.70518</name>
</gene>
<dbReference type="SUPFAM" id="SSF53756">
    <property type="entry name" value="UDP-Glycosyltransferase/glycogen phosphorylase"/>
    <property type="match status" value="1"/>
</dbReference>
<evidence type="ECO:0000256" key="1">
    <source>
        <dbReference type="ARBA" id="ARBA00009995"/>
    </source>
</evidence>
<dbReference type="CDD" id="cd03784">
    <property type="entry name" value="GT1_Gtf-like"/>
    <property type="match status" value="1"/>
</dbReference>
<evidence type="ECO:0000256" key="2">
    <source>
        <dbReference type="ARBA" id="ARBA00022679"/>
    </source>
</evidence>
<proteinExistence type="inferred from homology"/>
<dbReference type="Gene3D" id="3.40.50.2000">
    <property type="entry name" value="Glycogen Phosphorylase B"/>
    <property type="match status" value="2"/>
</dbReference>
<accession>A0A1D1YPY0</accession>
<reference evidence="3" key="1">
    <citation type="submission" date="2015-07" db="EMBL/GenBank/DDBJ databases">
        <title>Transcriptome Assembly of Anthurium amnicola.</title>
        <authorList>
            <person name="Suzuki J."/>
        </authorList>
    </citation>
    <scope>NUCLEOTIDE SEQUENCE</scope>
</reference>
<organism evidence="3">
    <name type="scientific">Anthurium amnicola</name>
    <dbReference type="NCBI Taxonomy" id="1678845"/>
    <lineage>
        <taxon>Eukaryota</taxon>
        <taxon>Viridiplantae</taxon>
        <taxon>Streptophyta</taxon>
        <taxon>Embryophyta</taxon>
        <taxon>Tracheophyta</taxon>
        <taxon>Spermatophyta</taxon>
        <taxon>Magnoliopsida</taxon>
        <taxon>Liliopsida</taxon>
        <taxon>Araceae</taxon>
        <taxon>Pothoideae</taxon>
        <taxon>Potheae</taxon>
        <taxon>Anthurium</taxon>
    </lineage>
</organism>
<name>A0A1D1YPY0_9ARAE</name>
<evidence type="ECO:0000313" key="3">
    <source>
        <dbReference type="EMBL" id="JAT56700.1"/>
    </source>
</evidence>
<comment type="similarity">
    <text evidence="1">Belongs to the UDP-glycosyltransferase family.</text>
</comment>
<dbReference type="GO" id="GO:0035251">
    <property type="term" value="F:UDP-glucosyltransferase activity"/>
    <property type="evidence" value="ECO:0007669"/>
    <property type="project" value="TreeGrafter"/>
</dbReference>
<dbReference type="PANTHER" id="PTHR48047:SF19">
    <property type="entry name" value="GLYCOSYLTRANSFERASE"/>
    <property type="match status" value="1"/>
</dbReference>
<sequence>MATPAAQEGTTPAAAAPFRVFFIPFFVPSHIIPTVDLARQFAARGVHSTVLLTPANAALARPTVDRAARSGLPIRVLTYPFPAAEAGLPEGQESLATVSPSDEEKVYHATSLVRAAHERILREHRPDAVVADFWMTDMATDQLRIPRVTFHCLGVFSLSVMGALTNSRAHEQLATADGDDGKPFVVPGLPDPVEMVKSELPVFLRRGDYLAGNIDRLRKAQLEGFGDAFNSFYEMEPGYADLYGRGYCRRAWFVGPLSLCYGEDEEAALAERGGGNTSSDRCVGWLDTQPRASVVFVCFGSWTRFSREQLREIALGLESSGRPFLWPVREEEEWLPEGFEEEEWLP</sequence>
<dbReference type="EMBL" id="GDJX01011236">
    <property type="protein sequence ID" value="JAT56700.1"/>
    <property type="molecule type" value="Transcribed_RNA"/>
</dbReference>
<dbReference type="AlphaFoldDB" id="A0A1D1YPY0"/>
<dbReference type="PANTHER" id="PTHR48047">
    <property type="entry name" value="GLYCOSYLTRANSFERASE"/>
    <property type="match status" value="1"/>
</dbReference>
<protein>
    <submittedName>
        <fullName evidence="3">UDP-glucose flavonoid 3-O-glucosyltransferase 7</fullName>
    </submittedName>
</protein>
<feature type="non-terminal residue" evidence="3">
    <location>
        <position position="346"/>
    </location>
</feature>